<dbReference type="Proteomes" id="UP001500552">
    <property type="component" value="Unassembled WGS sequence"/>
</dbReference>
<evidence type="ECO:0000313" key="3">
    <source>
        <dbReference type="Proteomes" id="UP001500552"/>
    </source>
</evidence>
<dbReference type="InterPro" id="IPR050259">
    <property type="entry name" value="SDR"/>
</dbReference>
<dbReference type="InterPro" id="IPR036291">
    <property type="entry name" value="NAD(P)-bd_dom_sf"/>
</dbReference>
<reference evidence="3" key="1">
    <citation type="journal article" date="2019" name="Int. J. Syst. Evol. Microbiol.">
        <title>The Global Catalogue of Microorganisms (GCM) 10K type strain sequencing project: providing services to taxonomists for standard genome sequencing and annotation.</title>
        <authorList>
            <consortium name="The Broad Institute Genomics Platform"/>
            <consortium name="The Broad Institute Genome Sequencing Center for Infectious Disease"/>
            <person name="Wu L."/>
            <person name="Ma J."/>
        </authorList>
    </citation>
    <scope>NUCLEOTIDE SEQUENCE [LARGE SCALE GENOMIC DNA]</scope>
    <source>
        <strain evidence="3">JCM 17926</strain>
    </source>
</reference>
<dbReference type="PANTHER" id="PTHR42879:SF6">
    <property type="entry name" value="NADPH-DEPENDENT REDUCTASE BACG"/>
    <property type="match status" value="1"/>
</dbReference>
<dbReference type="PANTHER" id="PTHR42879">
    <property type="entry name" value="3-OXOACYL-(ACYL-CARRIER-PROTEIN) REDUCTASE"/>
    <property type="match status" value="1"/>
</dbReference>
<sequence length="274" mass="29168">MLKNNMTMEINLKNKVALVTGGSKGIGRGAAEALSAAGATVVICARNEKELQTTAHEISAKTGNKVIPIPTDVTSQSDVAQLLVRAKQDAGDIDILVNNAGGIGQTGAFEEIDEEIYSQLYDLNVVSMVRLMKAVLPAMKQKRWGRIINISSENGLQPYPDMIPYDLTKAAIINLSKAVSKAVGQYNILVNTVSPAFIATPLVEGMMEAQARSKGITKEAAEREFLQQNRPDIVLQRPGTIAEVGAAVVFLASEQASFITGTNLRVDGGSVASI</sequence>
<dbReference type="InterPro" id="IPR002347">
    <property type="entry name" value="SDR_fam"/>
</dbReference>
<proteinExistence type="inferred from homology"/>
<dbReference type="NCBIfam" id="NF005559">
    <property type="entry name" value="PRK07231.1"/>
    <property type="match status" value="1"/>
</dbReference>
<accession>A0ABP8M3K6</accession>
<dbReference type="EMBL" id="BAABHC010000029">
    <property type="protein sequence ID" value="GAA4442136.1"/>
    <property type="molecule type" value="Genomic_DNA"/>
</dbReference>
<keyword evidence="3" id="KW-1185">Reference proteome</keyword>
<dbReference type="Gene3D" id="3.40.50.720">
    <property type="entry name" value="NAD(P)-binding Rossmann-like Domain"/>
    <property type="match status" value="1"/>
</dbReference>
<dbReference type="PRINTS" id="PR00081">
    <property type="entry name" value="GDHRDH"/>
</dbReference>
<evidence type="ECO:0000256" key="1">
    <source>
        <dbReference type="ARBA" id="ARBA00006484"/>
    </source>
</evidence>
<gene>
    <name evidence="2" type="ORF">GCM10023188_41480</name>
</gene>
<name>A0ABP8M3K6_9BACT</name>
<comment type="caution">
    <text evidence="2">The sequence shown here is derived from an EMBL/GenBank/DDBJ whole genome shotgun (WGS) entry which is preliminary data.</text>
</comment>
<organism evidence="2 3">
    <name type="scientific">Pontibacter saemangeumensis</name>
    <dbReference type="NCBI Taxonomy" id="1084525"/>
    <lineage>
        <taxon>Bacteria</taxon>
        <taxon>Pseudomonadati</taxon>
        <taxon>Bacteroidota</taxon>
        <taxon>Cytophagia</taxon>
        <taxon>Cytophagales</taxon>
        <taxon>Hymenobacteraceae</taxon>
        <taxon>Pontibacter</taxon>
    </lineage>
</organism>
<dbReference type="RefSeq" id="WP_345161942.1">
    <property type="nucleotide sequence ID" value="NZ_BAABHC010000029.1"/>
</dbReference>
<dbReference type="Pfam" id="PF13561">
    <property type="entry name" value="adh_short_C2"/>
    <property type="match status" value="1"/>
</dbReference>
<dbReference type="SUPFAM" id="SSF51735">
    <property type="entry name" value="NAD(P)-binding Rossmann-fold domains"/>
    <property type="match status" value="1"/>
</dbReference>
<comment type="similarity">
    <text evidence="1">Belongs to the short-chain dehydrogenases/reductases (SDR) family.</text>
</comment>
<evidence type="ECO:0000313" key="2">
    <source>
        <dbReference type="EMBL" id="GAA4442136.1"/>
    </source>
</evidence>
<protein>
    <submittedName>
        <fullName evidence="2">SDR family oxidoreductase</fullName>
    </submittedName>
</protein>
<dbReference type="PRINTS" id="PR00080">
    <property type="entry name" value="SDRFAMILY"/>
</dbReference>